<gene>
    <name evidence="2" type="ORF">V1477_012822</name>
</gene>
<name>A0ABD2BU62_VESMC</name>
<keyword evidence="3" id="KW-1185">Reference proteome</keyword>
<reference evidence="2 3" key="1">
    <citation type="journal article" date="2024" name="Ann. Entomol. Soc. Am.">
        <title>Genomic analyses of the southern and eastern yellowjacket wasps (Hymenoptera: Vespidae) reveal evolutionary signatures of social life.</title>
        <authorList>
            <person name="Catto M.A."/>
            <person name="Caine P.B."/>
            <person name="Orr S.E."/>
            <person name="Hunt B.G."/>
            <person name="Goodisman M.A.D."/>
        </authorList>
    </citation>
    <scope>NUCLEOTIDE SEQUENCE [LARGE SCALE GENOMIC DNA]</scope>
    <source>
        <strain evidence="2">232</strain>
        <tissue evidence="2">Head and thorax</tissue>
    </source>
</reference>
<dbReference type="EMBL" id="JAYRBN010000066">
    <property type="protein sequence ID" value="KAL2736313.1"/>
    <property type="molecule type" value="Genomic_DNA"/>
</dbReference>
<protein>
    <submittedName>
        <fullName evidence="2">Uncharacterized protein</fullName>
    </submittedName>
</protein>
<evidence type="ECO:0000313" key="3">
    <source>
        <dbReference type="Proteomes" id="UP001607303"/>
    </source>
</evidence>
<evidence type="ECO:0000313" key="2">
    <source>
        <dbReference type="EMBL" id="KAL2736313.1"/>
    </source>
</evidence>
<feature type="compositionally biased region" description="Basic and acidic residues" evidence="1">
    <location>
        <begin position="12"/>
        <end position="28"/>
    </location>
</feature>
<feature type="compositionally biased region" description="Gly residues" evidence="1">
    <location>
        <begin position="79"/>
        <end position="95"/>
    </location>
</feature>
<dbReference type="Proteomes" id="UP001607303">
    <property type="component" value="Unassembled WGS sequence"/>
</dbReference>
<dbReference type="AlphaFoldDB" id="A0ABD2BU62"/>
<accession>A0ABD2BU62</accession>
<feature type="compositionally biased region" description="Basic and acidic residues" evidence="1">
    <location>
        <begin position="96"/>
        <end position="115"/>
    </location>
</feature>
<feature type="region of interest" description="Disordered" evidence="1">
    <location>
        <begin position="1"/>
        <end position="45"/>
    </location>
</feature>
<comment type="caution">
    <text evidence="2">The sequence shown here is derived from an EMBL/GenBank/DDBJ whole genome shotgun (WGS) entry which is preliminary data.</text>
</comment>
<proteinExistence type="predicted"/>
<organism evidence="2 3">
    <name type="scientific">Vespula maculifrons</name>
    <name type="common">Eastern yellow jacket</name>
    <name type="synonym">Wasp</name>
    <dbReference type="NCBI Taxonomy" id="7453"/>
    <lineage>
        <taxon>Eukaryota</taxon>
        <taxon>Metazoa</taxon>
        <taxon>Ecdysozoa</taxon>
        <taxon>Arthropoda</taxon>
        <taxon>Hexapoda</taxon>
        <taxon>Insecta</taxon>
        <taxon>Pterygota</taxon>
        <taxon>Neoptera</taxon>
        <taxon>Endopterygota</taxon>
        <taxon>Hymenoptera</taxon>
        <taxon>Apocrita</taxon>
        <taxon>Aculeata</taxon>
        <taxon>Vespoidea</taxon>
        <taxon>Vespidae</taxon>
        <taxon>Vespinae</taxon>
        <taxon>Vespula</taxon>
    </lineage>
</organism>
<feature type="region of interest" description="Disordered" evidence="1">
    <location>
        <begin position="70"/>
        <end position="115"/>
    </location>
</feature>
<evidence type="ECO:0000256" key="1">
    <source>
        <dbReference type="SAM" id="MobiDB-lite"/>
    </source>
</evidence>
<sequence length="161" mass="17810">MYSRATSESSEGEERGWDRMRRSKEENATRGPRGGIPLPRKHETYLLDIGPVRKKGTDLKFLIHLLSVPQRRRRREVGGGRGEGGGGGDGGGGGEGKGEGGKREGGERRVDGERARRTFFSRIEVPTIRRSPRAAHPLFSPLTPTKPPRVSSVVLHYPHYC</sequence>